<organism evidence="1">
    <name type="scientific">termite gut metagenome</name>
    <dbReference type="NCBI Taxonomy" id="433724"/>
    <lineage>
        <taxon>unclassified sequences</taxon>
        <taxon>metagenomes</taxon>
        <taxon>organismal metagenomes</taxon>
    </lineage>
</organism>
<dbReference type="Pfam" id="PF14262">
    <property type="entry name" value="Cthe_2159"/>
    <property type="match status" value="2"/>
</dbReference>
<gene>
    <name evidence="1" type="ORF">EZS27_001837</name>
</gene>
<protein>
    <submittedName>
        <fullName evidence="1">Carbohydrate-binding domain-containing protein</fullName>
    </submittedName>
</protein>
<evidence type="ECO:0000313" key="1">
    <source>
        <dbReference type="EMBL" id="KAA6350733.1"/>
    </source>
</evidence>
<reference evidence="1" key="1">
    <citation type="submission" date="2019-03" db="EMBL/GenBank/DDBJ databases">
        <title>Single cell metagenomics reveals metabolic interactions within the superorganism composed of flagellate Streblomastix strix and complex community of Bacteroidetes bacteria on its surface.</title>
        <authorList>
            <person name="Treitli S.C."/>
            <person name="Kolisko M."/>
            <person name="Husnik F."/>
            <person name="Keeling P."/>
            <person name="Hampl V."/>
        </authorList>
    </citation>
    <scope>NUCLEOTIDE SEQUENCE</scope>
    <source>
        <strain evidence="1">STM</strain>
    </source>
</reference>
<accession>A0A5J4SZE4</accession>
<comment type="caution">
    <text evidence="1">The sequence shown here is derived from an EMBL/GenBank/DDBJ whole genome shotgun (WGS) entry which is preliminary data.</text>
</comment>
<dbReference type="AlphaFoldDB" id="A0A5J4SZE4"/>
<dbReference type="EMBL" id="SNRY01000023">
    <property type="protein sequence ID" value="KAA6350733.1"/>
    <property type="molecule type" value="Genomic_DNA"/>
</dbReference>
<dbReference type="InterPro" id="IPR025584">
    <property type="entry name" value="Cthe_2159"/>
</dbReference>
<proteinExistence type="predicted"/>
<sequence>LSGVVDNGSVKIYGNYKFGLVLNGVSLTNPHGAAINIQCGKKITVTVVDGTNNRLIDGSTYIYTEGEDMKATFFAEGKLNMYGKGTLEIRGKNKHAICSDDYFHMYDGNIHIKESASDGIHAKDEVLIEGGILTIRSTKEGVESENDMVDITGGVINIVTTGEKSHGFKSLGNMSVNSNGTIDIIVYGNASKGFSAGGDMKVSKGTLNIMTAGDAFYETSEADISSNAGIKCDGALLIEEGGITIVSSGKGGKGISVDGELVINGGTLTVTTSGGQYVYDKNNDTAAKAVKSEGNLTVNGGTIVLKTYGVEAEGLESKNILTITGGNINVQAYDDCINASTHIQIDGGSIYCSSATNDGIDSNGTLTVTGGLIVSAGSTRPEEGFDCDRNRFTITGGTLVGIGGATSTPTANVCTQRSLVYNSTGSNIQIVRIETTSGGKEVMTFKMPRVYSQQMTMLFSSPALEANTSYTVYTGGGIVGGTDFHGLFTGATYTKGTSAGTFTTSQMVSTVGSSGGGPGGR</sequence>
<feature type="non-terminal residue" evidence="1">
    <location>
        <position position="1"/>
    </location>
</feature>
<name>A0A5J4SZE4_9ZZZZ</name>